<feature type="transmembrane region" description="Helical" evidence="6">
    <location>
        <begin position="165"/>
        <end position="186"/>
    </location>
</feature>
<dbReference type="PANTHER" id="PTHR23518">
    <property type="entry name" value="C-METHYLTRANSFERASE"/>
    <property type="match status" value="1"/>
</dbReference>
<proteinExistence type="predicted"/>
<evidence type="ECO:0000256" key="6">
    <source>
        <dbReference type="SAM" id="Phobius"/>
    </source>
</evidence>
<accession>A0A1C0ZWS9</accession>
<feature type="transmembrane region" description="Helical" evidence="6">
    <location>
        <begin position="349"/>
        <end position="372"/>
    </location>
</feature>
<dbReference type="STRING" id="512399.A8709_32580"/>
<dbReference type="EMBL" id="LYPC01000027">
    <property type="protein sequence ID" value="OCT12556.1"/>
    <property type="molecule type" value="Genomic_DNA"/>
</dbReference>
<dbReference type="OrthoDB" id="8952229at2"/>
<reference evidence="9" key="1">
    <citation type="submission" date="2016-05" db="EMBL/GenBank/DDBJ databases">
        <title>Paenibacillus oryzae. sp. nov., isolated from the rice root.</title>
        <authorList>
            <person name="Zhang J."/>
            <person name="Zhang X."/>
        </authorList>
    </citation>
    <scope>NUCLEOTIDE SEQUENCE [LARGE SCALE GENOMIC DNA]</scope>
    <source>
        <strain evidence="9">KCTC13222</strain>
    </source>
</reference>
<dbReference type="GO" id="GO:0022857">
    <property type="term" value="F:transmembrane transporter activity"/>
    <property type="evidence" value="ECO:0007669"/>
    <property type="project" value="InterPro"/>
</dbReference>
<keyword evidence="2" id="KW-0813">Transport</keyword>
<dbReference type="PROSITE" id="PS50850">
    <property type="entry name" value="MFS"/>
    <property type="match status" value="1"/>
</dbReference>
<comment type="caution">
    <text evidence="8">The sequence shown here is derived from an EMBL/GenBank/DDBJ whole genome shotgun (WGS) entry which is preliminary data.</text>
</comment>
<evidence type="ECO:0000256" key="4">
    <source>
        <dbReference type="ARBA" id="ARBA00022989"/>
    </source>
</evidence>
<evidence type="ECO:0000313" key="8">
    <source>
        <dbReference type="EMBL" id="OCT12556.1"/>
    </source>
</evidence>
<dbReference type="Proteomes" id="UP000093309">
    <property type="component" value="Unassembled WGS sequence"/>
</dbReference>
<evidence type="ECO:0000256" key="1">
    <source>
        <dbReference type="ARBA" id="ARBA00004651"/>
    </source>
</evidence>
<gene>
    <name evidence="8" type="ORF">A8709_32580</name>
</gene>
<feature type="transmembrane region" description="Helical" evidence="6">
    <location>
        <begin position="259"/>
        <end position="279"/>
    </location>
</feature>
<dbReference type="AlphaFoldDB" id="A0A1C0ZWS9"/>
<name>A0A1C0ZWS9_9BACL</name>
<feature type="transmembrane region" description="Helical" evidence="6">
    <location>
        <begin position="378"/>
        <end position="397"/>
    </location>
</feature>
<dbReference type="GO" id="GO:0005886">
    <property type="term" value="C:plasma membrane"/>
    <property type="evidence" value="ECO:0007669"/>
    <property type="project" value="UniProtKB-SubCell"/>
</dbReference>
<comment type="subcellular location">
    <subcellularLocation>
        <location evidence="1">Cell membrane</location>
        <topology evidence="1">Multi-pass membrane protein</topology>
    </subcellularLocation>
</comment>
<dbReference type="PANTHER" id="PTHR23518:SF2">
    <property type="entry name" value="MAJOR FACILITATOR SUPERFAMILY TRANSPORTER"/>
    <property type="match status" value="1"/>
</dbReference>
<dbReference type="InterPro" id="IPR036259">
    <property type="entry name" value="MFS_trans_sf"/>
</dbReference>
<feature type="transmembrane region" description="Helical" evidence="6">
    <location>
        <begin position="12"/>
        <end position="32"/>
    </location>
</feature>
<sequence length="403" mass="45240">MFRQIKGNARFCLLFEPMFLIPYNMVITYASVYMLEFGLSNSQIGLIATLSSTLQVLTSLLSGYLTDRLGRKKALLLFDLLCWSIPALIWIVSNNFWYFAIAALINSLVKIPSTAFYCLLIEDTPVTVRSKVFSILQFTGAAGGVFAPLAAILIAHYNLITSVRLMYAIFFISTTAMIIARHYFLYDTETSVARMNESSKEDLRTIAKQYLSAAGVLFRNRSVLPIMFVYVLFNIQIIIKNTFVSLYMLDTLKFSTPSIAWFPAISSITMLAALIWVIPRLNQRKMFVYIVIGLAVTALSYVLLLVSPAQNLFMMIVLAMLNAIGTLLIVPFLEAYLSNIVSDNERAKFYALFSLCVMLFTSPAGLLGGWFYEMGPGIPFIFIAIGLLVSMGVMIMCRRRIQS</sequence>
<feature type="transmembrane region" description="Helical" evidence="6">
    <location>
        <begin position="132"/>
        <end position="159"/>
    </location>
</feature>
<evidence type="ECO:0000256" key="2">
    <source>
        <dbReference type="ARBA" id="ARBA00022448"/>
    </source>
</evidence>
<organism evidence="8 9">
    <name type="scientific">Paenibacillus pectinilyticus</name>
    <dbReference type="NCBI Taxonomy" id="512399"/>
    <lineage>
        <taxon>Bacteria</taxon>
        <taxon>Bacillati</taxon>
        <taxon>Bacillota</taxon>
        <taxon>Bacilli</taxon>
        <taxon>Bacillales</taxon>
        <taxon>Paenibacillaceae</taxon>
        <taxon>Paenibacillus</taxon>
    </lineage>
</organism>
<dbReference type="InterPro" id="IPR011701">
    <property type="entry name" value="MFS"/>
</dbReference>
<dbReference type="Pfam" id="PF07690">
    <property type="entry name" value="MFS_1"/>
    <property type="match status" value="1"/>
</dbReference>
<keyword evidence="9" id="KW-1185">Reference proteome</keyword>
<keyword evidence="5 6" id="KW-0472">Membrane</keyword>
<feature type="transmembrane region" description="Helical" evidence="6">
    <location>
        <begin position="286"/>
        <end position="306"/>
    </location>
</feature>
<keyword evidence="3 6" id="KW-0812">Transmembrane</keyword>
<evidence type="ECO:0000256" key="5">
    <source>
        <dbReference type="ARBA" id="ARBA00023136"/>
    </source>
</evidence>
<feature type="transmembrane region" description="Helical" evidence="6">
    <location>
        <begin position="74"/>
        <end position="92"/>
    </location>
</feature>
<dbReference type="Gene3D" id="1.20.1250.20">
    <property type="entry name" value="MFS general substrate transporter like domains"/>
    <property type="match status" value="1"/>
</dbReference>
<evidence type="ECO:0000256" key="3">
    <source>
        <dbReference type="ARBA" id="ARBA00022692"/>
    </source>
</evidence>
<keyword evidence="4 6" id="KW-1133">Transmembrane helix</keyword>
<evidence type="ECO:0000313" key="9">
    <source>
        <dbReference type="Proteomes" id="UP000093309"/>
    </source>
</evidence>
<dbReference type="RefSeq" id="WP_065856960.1">
    <property type="nucleotide sequence ID" value="NZ_LYPC01000027.1"/>
</dbReference>
<dbReference type="InterPro" id="IPR020846">
    <property type="entry name" value="MFS_dom"/>
</dbReference>
<feature type="transmembrane region" description="Helical" evidence="6">
    <location>
        <begin position="312"/>
        <end position="337"/>
    </location>
</feature>
<dbReference type="SUPFAM" id="SSF103473">
    <property type="entry name" value="MFS general substrate transporter"/>
    <property type="match status" value="1"/>
</dbReference>
<feature type="transmembrane region" description="Helical" evidence="6">
    <location>
        <begin position="44"/>
        <end position="65"/>
    </location>
</feature>
<feature type="transmembrane region" description="Helical" evidence="6">
    <location>
        <begin position="222"/>
        <end position="239"/>
    </location>
</feature>
<protein>
    <recommendedName>
        <fullName evidence="7">Major facilitator superfamily (MFS) profile domain-containing protein</fullName>
    </recommendedName>
</protein>
<feature type="domain" description="Major facilitator superfamily (MFS) profile" evidence="7">
    <location>
        <begin position="1"/>
        <end position="402"/>
    </location>
</feature>
<evidence type="ECO:0000259" key="7">
    <source>
        <dbReference type="PROSITE" id="PS50850"/>
    </source>
</evidence>
<feature type="transmembrane region" description="Helical" evidence="6">
    <location>
        <begin position="98"/>
        <end position="120"/>
    </location>
</feature>